<evidence type="ECO:0000313" key="2">
    <source>
        <dbReference type="EMBL" id="EDW25654.1"/>
    </source>
</evidence>
<dbReference type="OMA" id="HANMNFE"/>
<dbReference type="AlphaFoldDB" id="B4GSA7"/>
<dbReference type="InterPro" id="IPR032675">
    <property type="entry name" value="LRR_dom_sf"/>
</dbReference>
<dbReference type="SUPFAM" id="SSF52047">
    <property type="entry name" value="RNI-like"/>
    <property type="match status" value="1"/>
</dbReference>
<name>B4GSA7_DROPE</name>
<feature type="region of interest" description="Disordered" evidence="1">
    <location>
        <begin position="1"/>
        <end position="20"/>
    </location>
</feature>
<sequence>MSGKAVFEETKRNNGDKDSGICDARNVKATQVRTSLTNFRNLDQNCWNVILDYLNVEDQLRLVSSDVLDGGIFKSYASHRYKNIDDELTSRTSDKDLKQLLQIVGENVEHLEMTFESTKAGWDYLNSLKKLKSLHANMNFEEEDGDMFCTGFIENLKKFTCLRKLKLDGFEFSVKGLHVLDQLESLDVRLSHRFDAKNLADCCQTMRQLRHLRFGAIENIGKNHFEILVTNCKQLERLSFGLRFDDSTVPYELVCRLPRLQHLEVWHSGSIHDSFIEGLMNKQGSPLESLILERCALSADQIKNLCSISTLKELSISCAHLPLEDLRKLKSLLFFRIYMPSITNDQILDLLKGLPRLKVLNLLNCRCINNTFLQLLVRQHSSWRKR</sequence>
<proteinExistence type="predicted"/>
<dbReference type="SMR" id="B4GSA7"/>
<gene>
    <name evidence="2" type="primary">Dper\GL26298</name>
    <name evidence="2" type="ORF">Dper_GL26298</name>
</gene>
<dbReference type="Proteomes" id="UP000008744">
    <property type="component" value="Unassembled WGS sequence"/>
</dbReference>
<evidence type="ECO:0000256" key="1">
    <source>
        <dbReference type="SAM" id="MobiDB-lite"/>
    </source>
</evidence>
<protein>
    <submittedName>
        <fullName evidence="2">GL26298</fullName>
    </submittedName>
</protein>
<evidence type="ECO:0000313" key="3">
    <source>
        <dbReference type="Proteomes" id="UP000008744"/>
    </source>
</evidence>
<accession>B4GSA7</accession>
<dbReference type="EMBL" id="CH479189">
    <property type="protein sequence ID" value="EDW25654.1"/>
    <property type="molecule type" value="Genomic_DNA"/>
</dbReference>
<dbReference type="PhylomeDB" id="B4GSA7"/>
<dbReference type="HOGENOM" id="CLU_054639_0_0_1"/>
<dbReference type="OrthoDB" id="7870723at2759"/>
<keyword evidence="3" id="KW-1185">Reference proteome</keyword>
<dbReference type="Gene3D" id="3.80.10.10">
    <property type="entry name" value="Ribonuclease Inhibitor"/>
    <property type="match status" value="1"/>
</dbReference>
<reference evidence="2 3" key="1">
    <citation type="journal article" date="2007" name="Nature">
        <title>Evolution of genes and genomes on the Drosophila phylogeny.</title>
        <authorList>
            <consortium name="Drosophila 12 Genomes Consortium"/>
            <person name="Clark A.G."/>
            <person name="Eisen M.B."/>
            <person name="Smith D.R."/>
            <person name="Bergman C.M."/>
            <person name="Oliver B."/>
            <person name="Markow T.A."/>
            <person name="Kaufman T.C."/>
            <person name="Kellis M."/>
            <person name="Gelbart W."/>
            <person name="Iyer V.N."/>
            <person name="Pollard D.A."/>
            <person name="Sackton T.B."/>
            <person name="Larracuente A.M."/>
            <person name="Singh N.D."/>
            <person name="Abad J.P."/>
            <person name="Abt D.N."/>
            <person name="Adryan B."/>
            <person name="Aguade M."/>
            <person name="Akashi H."/>
            <person name="Anderson W.W."/>
            <person name="Aquadro C.F."/>
            <person name="Ardell D.H."/>
            <person name="Arguello R."/>
            <person name="Artieri C.G."/>
            <person name="Barbash D.A."/>
            <person name="Barker D."/>
            <person name="Barsanti P."/>
            <person name="Batterham P."/>
            <person name="Batzoglou S."/>
            <person name="Begun D."/>
            <person name="Bhutkar A."/>
            <person name="Blanco E."/>
            <person name="Bosak S.A."/>
            <person name="Bradley R.K."/>
            <person name="Brand A.D."/>
            <person name="Brent M.R."/>
            <person name="Brooks A.N."/>
            <person name="Brown R.H."/>
            <person name="Butlin R.K."/>
            <person name="Caggese C."/>
            <person name="Calvi B.R."/>
            <person name="Bernardo de Carvalho A."/>
            <person name="Caspi A."/>
            <person name="Castrezana S."/>
            <person name="Celniker S.E."/>
            <person name="Chang J.L."/>
            <person name="Chapple C."/>
            <person name="Chatterji S."/>
            <person name="Chinwalla A."/>
            <person name="Civetta A."/>
            <person name="Clifton S.W."/>
            <person name="Comeron J.M."/>
            <person name="Costello J.C."/>
            <person name="Coyne J.A."/>
            <person name="Daub J."/>
            <person name="David R.G."/>
            <person name="Delcher A.L."/>
            <person name="Delehaunty K."/>
            <person name="Do C.B."/>
            <person name="Ebling H."/>
            <person name="Edwards K."/>
            <person name="Eickbush T."/>
            <person name="Evans J.D."/>
            <person name="Filipski A."/>
            <person name="Findeiss S."/>
            <person name="Freyhult E."/>
            <person name="Fulton L."/>
            <person name="Fulton R."/>
            <person name="Garcia A.C."/>
            <person name="Gardiner A."/>
            <person name="Garfield D.A."/>
            <person name="Garvin B.E."/>
            <person name="Gibson G."/>
            <person name="Gilbert D."/>
            <person name="Gnerre S."/>
            <person name="Godfrey J."/>
            <person name="Good R."/>
            <person name="Gotea V."/>
            <person name="Gravely B."/>
            <person name="Greenberg A.J."/>
            <person name="Griffiths-Jones S."/>
            <person name="Gross S."/>
            <person name="Guigo R."/>
            <person name="Gustafson E.A."/>
            <person name="Haerty W."/>
            <person name="Hahn M.W."/>
            <person name="Halligan D.L."/>
            <person name="Halpern A.L."/>
            <person name="Halter G.M."/>
            <person name="Han M.V."/>
            <person name="Heger A."/>
            <person name="Hillier L."/>
            <person name="Hinrichs A.S."/>
            <person name="Holmes I."/>
            <person name="Hoskins R.A."/>
            <person name="Hubisz M.J."/>
            <person name="Hultmark D."/>
            <person name="Huntley M.A."/>
            <person name="Jaffe D.B."/>
            <person name="Jagadeeshan S."/>
            <person name="Jeck W.R."/>
            <person name="Johnson J."/>
            <person name="Jones C.D."/>
            <person name="Jordan W.C."/>
            <person name="Karpen G.H."/>
            <person name="Kataoka E."/>
            <person name="Keightley P.D."/>
            <person name="Kheradpour P."/>
            <person name="Kirkness E.F."/>
            <person name="Koerich L.B."/>
            <person name="Kristiansen K."/>
            <person name="Kudrna D."/>
            <person name="Kulathinal R.J."/>
            <person name="Kumar S."/>
            <person name="Kwok R."/>
            <person name="Lander E."/>
            <person name="Langley C.H."/>
            <person name="Lapoint R."/>
            <person name="Lazzaro B.P."/>
            <person name="Lee S.J."/>
            <person name="Levesque L."/>
            <person name="Li R."/>
            <person name="Lin C.F."/>
            <person name="Lin M.F."/>
            <person name="Lindblad-Toh K."/>
            <person name="Llopart A."/>
            <person name="Long M."/>
            <person name="Low L."/>
            <person name="Lozovsky E."/>
            <person name="Lu J."/>
            <person name="Luo M."/>
            <person name="Machado C.A."/>
            <person name="Makalowski W."/>
            <person name="Marzo M."/>
            <person name="Matsuda M."/>
            <person name="Matzkin L."/>
            <person name="McAllister B."/>
            <person name="McBride C.S."/>
            <person name="McKernan B."/>
            <person name="McKernan K."/>
            <person name="Mendez-Lago M."/>
            <person name="Minx P."/>
            <person name="Mollenhauer M.U."/>
            <person name="Montooth K."/>
            <person name="Mount S.M."/>
            <person name="Mu X."/>
            <person name="Myers E."/>
            <person name="Negre B."/>
            <person name="Newfeld S."/>
            <person name="Nielsen R."/>
            <person name="Noor M.A."/>
            <person name="O'Grady P."/>
            <person name="Pachter L."/>
            <person name="Papaceit M."/>
            <person name="Parisi M.J."/>
            <person name="Parisi M."/>
            <person name="Parts L."/>
            <person name="Pedersen J.S."/>
            <person name="Pesole G."/>
            <person name="Phillippy A.M."/>
            <person name="Ponting C.P."/>
            <person name="Pop M."/>
            <person name="Porcelli D."/>
            <person name="Powell J.R."/>
            <person name="Prohaska S."/>
            <person name="Pruitt K."/>
            <person name="Puig M."/>
            <person name="Quesneville H."/>
            <person name="Ram K.R."/>
            <person name="Rand D."/>
            <person name="Rasmussen M.D."/>
            <person name="Reed L.K."/>
            <person name="Reenan R."/>
            <person name="Reily A."/>
            <person name="Remington K.A."/>
            <person name="Rieger T.T."/>
            <person name="Ritchie M.G."/>
            <person name="Robin C."/>
            <person name="Rogers Y.H."/>
            <person name="Rohde C."/>
            <person name="Rozas J."/>
            <person name="Rubenfield M.J."/>
            <person name="Ruiz A."/>
            <person name="Russo S."/>
            <person name="Salzberg S.L."/>
            <person name="Sanchez-Gracia A."/>
            <person name="Saranga D.J."/>
            <person name="Sato H."/>
            <person name="Schaeffer S.W."/>
            <person name="Schatz M.C."/>
            <person name="Schlenke T."/>
            <person name="Schwartz R."/>
            <person name="Segarra C."/>
            <person name="Singh R.S."/>
            <person name="Sirot L."/>
            <person name="Sirota M."/>
            <person name="Sisneros N.B."/>
            <person name="Smith C.D."/>
            <person name="Smith T.F."/>
            <person name="Spieth J."/>
            <person name="Stage D.E."/>
            <person name="Stark A."/>
            <person name="Stephan W."/>
            <person name="Strausberg R.L."/>
            <person name="Strempel S."/>
            <person name="Sturgill D."/>
            <person name="Sutton G."/>
            <person name="Sutton G.G."/>
            <person name="Tao W."/>
            <person name="Teichmann S."/>
            <person name="Tobari Y.N."/>
            <person name="Tomimura Y."/>
            <person name="Tsolas J.M."/>
            <person name="Valente V.L."/>
            <person name="Venter E."/>
            <person name="Venter J.C."/>
            <person name="Vicario S."/>
            <person name="Vieira F.G."/>
            <person name="Vilella A.J."/>
            <person name="Villasante A."/>
            <person name="Walenz B."/>
            <person name="Wang J."/>
            <person name="Wasserman M."/>
            <person name="Watts T."/>
            <person name="Wilson D."/>
            <person name="Wilson R.K."/>
            <person name="Wing R.A."/>
            <person name="Wolfner M.F."/>
            <person name="Wong A."/>
            <person name="Wong G.K."/>
            <person name="Wu C.I."/>
            <person name="Wu G."/>
            <person name="Yamamoto D."/>
            <person name="Yang H.P."/>
            <person name="Yang S.P."/>
            <person name="Yorke J.A."/>
            <person name="Yoshida K."/>
            <person name="Zdobnov E."/>
            <person name="Zhang P."/>
            <person name="Zhang Y."/>
            <person name="Zimin A.V."/>
            <person name="Baldwin J."/>
            <person name="Abdouelleil A."/>
            <person name="Abdulkadir J."/>
            <person name="Abebe A."/>
            <person name="Abera B."/>
            <person name="Abreu J."/>
            <person name="Acer S.C."/>
            <person name="Aftuck L."/>
            <person name="Alexander A."/>
            <person name="An P."/>
            <person name="Anderson E."/>
            <person name="Anderson S."/>
            <person name="Arachi H."/>
            <person name="Azer M."/>
            <person name="Bachantsang P."/>
            <person name="Barry A."/>
            <person name="Bayul T."/>
            <person name="Berlin A."/>
            <person name="Bessette D."/>
            <person name="Bloom T."/>
            <person name="Blye J."/>
            <person name="Boguslavskiy L."/>
            <person name="Bonnet C."/>
            <person name="Boukhgalter B."/>
            <person name="Bourzgui I."/>
            <person name="Brown A."/>
            <person name="Cahill P."/>
            <person name="Channer S."/>
            <person name="Cheshatsang Y."/>
            <person name="Chuda L."/>
            <person name="Citroen M."/>
            <person name="Collymore A."/>
            <person name="Cooke P."/>
            <person name="Costello M."/>
            <person name="D'Aco K."/>
            <person name="Daza R."/>
            <person name="De Haan G."/>
            <person name="DeGray S."/>
            <person name="DeMaso C."/>
            <person name="Dhargay N."/>
            <person name="Dooley K."/>
            <person name="Dooley E."/>
            <person name="Doricent M."/>
            <person name="Dorje P."/>
            <person name="Dorjee K."/>
            <person name="Dupes A."/>
            <person name="Elong R."/>
            <person name="Falk J."/>
            <person name="Farina A."/>
            <person name="Faro S."/>
            <person name="Ferguson D."/>
            <person name="Fisher S."/>
            <person name="Foley C.D."/>
            <person name="Franke A."/>
            <person name="Friedrich D."/>
            <person name="Gadbois L."/>
            <person name="Gearin G."/>
            <person name="Gearin C.R."/>
            <person name="Giannoukos G."/>
            <person name="Goode T."/>
            <person name="Graham J."/>
            <person name="Grandbois E."/>
            <person name="Grewal S."/>
            <person name="Gyaltsen K."/>
            <person name="Hafez N."/>
            <person name="Hagos B."/>
            <person name="Hall J."/>
            <person name="Henson C."/>
            <person name="Hollinger A."/>
            <person name="Honan T."/>
            <person name="Huard M.D."/>
            <person name="Hughes L."/>
            <person name="Hurhula B."/>
            <person name="Husby M.E."/>
            <person name="Kamat A."/>
            <person name="Kanga B."/>
            <person name="Kashin S."/>
            <person name="Khazanovich D."/>
            <person name="Kisner P."/>
            <person name="Lance K."/>
            <person name="Lara M."/>
            <person name="Lee W."/>
            <person name="Lennon N."/>
            <person name="Letendre F."/>
            <person name="LeVine R."/>
            <person name="Lipovsky A."/>
            <person name="Liu X."/>
            <person name="Liu J."/>
            <person name="Liu S."/>
            <person name="Lokyitsang T."/>
            <person name="Lokyitsang Y."/>
            <person name="Lubonja R."/>
            <person name="Lui A."/>
            <person name="MacDonald P."/>
            <person name="Magnisalis V."/>
            <person name="Maru K."/>
            <person name="Matthews C."/>
            <person name="McCusker W."/>
            <person name="McDonough S."/>
            <person name="Mehta T."/>
            <person name="Meldrim J."/>
            <person name="Meneus L."/>
            <person name="Mihai O."/>
            <person name="Mihalev A."/>
            <person name="Mihova T."/>
            <person name="Mittelman R."/>
            <person name="Mlenga V."/>
            <person name="Montmayeur A."/>
            <person name="Mulrain L."/>
            <person name="Navidi A."/>
            <person name="Naylor J."/>
            <person name="Negash T."/>
            <person name="Nguyen T."/>
            <person name="Nguyen N."/>
            <person name="Nicol R."/>
            <person name="Norbu C."/>
            <person name="Norbu N."/>
            <person name="Novod N."/>
            <person name="O'Neill B."/>
            <person name="Osman S."/>
            <person name="Markiewicz E."/>
            <person name="Oyono O.L."/>
            <person name="Patti C."/>
            <person name="Phunkhang P."/>
            <person name="Pierre F."/>
            <person name="Priest M."/>
            <person name="Raghuraman S."/>
            <person name="Rege F."/>
            <person name="Reyes R."/>
            <person name="Rise C."/>
            <person name="Rogov P."/>
            <person name="Ross K."/>
            <person name="Ryan E."/>
            <person name="Settipalli S."/>
            <person name="Shea T."/>
            <person name="Sherpa N."/>
            <person name="Shi L."/>
            <person name="Shih D."/>
            <person name="Sparrow T."/>
            <person name="Spaulding J."/>
            <person name="Stalker J."/>
            <person name="Stange-Thomann N."/>
            <person name="Stavropoulos S."/>
            <person name="Stone C."/>
            <person name="Strader C."/>
            <person name="Tesfaye S."/>
            <person name="Thomson T."/>
            <person name="Thoulutsang Y."/>
            <person name="Thoulutsang D."/>
            <person name="Topham K."/>
            <person name="Topping I."/>
            <person name="Tsamla T."/>
            <person name="Vassiliev H."/>
            <person name="Vo A."/>
            <person name="Wangchuk T."/>
            <person name="Wangdi T."/>
            <person name="Weiand M."/>
            <person name="Wilkinson J."/>
            <person name="Wilson A."/>
            <person name="Yadav S."/>
            <person name="Young G."/>
            <person name="Yu Q."/>
            <person name="Zembek L."/>
            <person name="Zhong D."/>
            <person name="Zimmer A."/>
            <person name="Zwirko Z."/>
            <person name="Jaffe D.B."/>
            <person name="Alvarez P."/>
            <person name="Brockman W."/>
            <person name="Butler J."/>
            <person name="Chin C."/>
            <person name="Gnerre S."/>
            <person name="Grabherr M."/>
            <person name="Kleber M."/>
            <person name="Mauceli E."/>
            <person name="MacCallum I."/>
        </authorList>
    </citation>
    <scope>NUCLEOTIDE SEQUENCE [LARGE SCALE GENOMIC DNA]</scope>
    <source>
        <strain evidence="3">MSH-3 / Tucson 14011-0111.49</strain>
    </source>
</reference>
<organism evidence="3">
    <name type="scientific">Drosophila persimilis</name>
    <name type="common">Fruit fly</name>
    <dbReference type="NCBI Taxonomy" id="7234"/>
    <lineage>
        <taxon>Eukaryota</taxon>
        <taxon>Metazoa</taxon>
        <taxon>Ecdysozoa</taxon>
        <taxon>Arthropoda</taxon>
        <taxon>Hexapoda</taxon>
        <taxon>Insecta</taxon>
        <taxon>Pterygota</taxon>
        <taxon>Neoptera</taxon>
        <taxon>Endopterygota</taxon>
        <taxon>Diptera</taxon>
        <taxon>Brachycera</taxon>
        <taxon>Muscomorpha</taxon>
        <taxon>Ephydroidea</taxon>
        <taxon>Drosophilidae</taxon>
        <taxon>Drosophila</taxon>
        <taxon>Sophophora</taxon>
    </lineage>
</organism>